<organism evidence="4 5">
    <name type="scientific">Roridomyces roridus</name>
    <dbReference type="NCBI Taxonomy" id="1738132"/>
    <lineage>
        <taxon>Eukaryota</taxon>
        <taxon>Fungi</taxon>
        <taxon>Dikarya</taxon>
        <taxon>Basidiomycota</taxon>
        <taxon>Agaricomycotina</taxon>
        <taxon>Agaricomycetes</taxon>
        <taxon>Agaricomycetidae</taxon>
        <taxon>Agaricales</taxon>
        <taxon>Marasmiineae</taxon>
        <taxon>Mycenaceae</taxon>
        <taxon>Roridomyces</taxon>
    </lineage>
</organism>
<sequence>MLGVVSLRPHIKLRASVGAREAMKPAFLSVFSLTVVCGVAGQTAPQYGQCGGTGWTGATTCPSGWSCTYSNDWYSQCLPGSGTATGTTTAPSTVSSSSPSTSSASSTSSAPGGSSTLAPGYSFIRTVENPYFHDYLQSQVLNTASTAVVGSYTNAAQFQIVNGQLIQNAGGTNLYANVLPPANSNVTYIGMTWKTTPDTLGTFVFSGDSLEWSSPSVSRQQTNAWLVCPSGSTLFIYLNLGAYDYMTPTGCTDETLNAYTGATAVP</sequence>
<dbReference type="PROSITE" id="PS51164">
    <property type="entry name" value="CBM1_2"/>
    <property type="match status" value="1"/>
</dbReference>
<dbReference type="Pfam" id="PF00734">
    <property type="entry name" value="CBM_1"/>
    <property type="match status" value="1"/>
</dbReference>
<dbReference type="Proteomes" id="UP001221142">
    <property type="component" value="Unassembled WGS sequence"/>
</dbReference>
<dbReference type="Pfam" id="PF25485">
    <property type="entry name" value="DUF7908"/>
    <property type="match status" value="1"/>
</dbReference>
<dbReference type="InterPro" id="IPR000254">
    <property type="entry name" value="CBD"/>
</dbReference>
<reference evidence="4" key="1">
    <citation type="submission" date="2023-03" db="EMBL/GenBank/DDBJ databases">
        <title>Massive genome expansion in bonnet fungi (Mycena s.s.) driven by repeated elements and novel gene families across ecological guilds.</title>
        <authorList>
            <consortium name="Lawrence Berkeley National Laboratory"/>
            <person name="Harder C.B."/>
            <person name="Miyauchi S."/>
            <person name="Viragh M."/>
            <person name="Kuo A."/>
            <person name="Thoen E."/>
            <person name="Andreopoulos B."/>
            <person name="Lu D."/>
            <person name="Skrede I."/>
            <person name="Drula E."/>
            <person name="Henrissat B."/>
            <person name="Morin E."/>
            <person name="Kohler A."/>
            <person name="Barry K."/>
            <person name="LaButti K."/>
            <person name="Morin E."/>
            <person name="Salamov A."/>
            <person name="Lipzen A."/>
            <person name="Mereny Z."/>
            <person name="Hegedus B."/>
            <person name="Baldrian P."/>
            <person name="Stursova M."/>
            <person name="Weitz H."/>
            <person name="Taylor A."/>
            <person name="Grigoriev I.V."/>
            <person name="Nagy L.G."/>
            <person name="Martin F."/>
            <person name="Kauserud H."/>
        </authorList>
    </citation>
    <scope>NUCLEOTIDE SEQUENCE</scope>
    <source>
        <strain evidence="4">9284</strain>
    </source>
</reference>
<dbReference type="InterPro" id="IPR057230">
    <property type="entry name" value="DUF7908"/>
</dbReference>
<evidence type="ECO:0000256" key="1">
    <source>
        <dbReference type="ARBA" id="ARBA00022729"/>
    </source>
</evidence>
<name>A0AAD7FM73_9AGAR</name>
<evidence type="ECO:0000313" key="5">
    <source>
        <dbReference type="Proteomes" id="UP001221142"/>
    </source>
</evidence>
<dbReference type="GO" id="GO:0030248">
    <property type="term" value="F:cellulose binding"/>
    <property type="evidence" value="ECO:0007669"/>
    <property type="project" value="InterPro"/>
</dbReference>
<protein>
    <recommendedName>
        <fullName evidence="3">CBM1 domain-containing protein</fullName>
    </recommendedName>
</protein>
<keyword evidence="5" id="KW-1185">Reference proteome</keyword>
<dbReference type="SMART" id="SM00236">
    <property type="entry name" value="fCBD"/>
    <property type="match status" value="1"/>
</dbReference>
<dbReference type="PROSITE" id="PS00562">
    <property type="entry name" value="CBM1_1"/>
    <property type="match status" value="1"/>
</dbReference>
<accession>A0AAD7FM73</accession>
<dbReference type="InterPro" id="IPR035971">
    <property type="entry name" value="CBD_sf"/>
</dbReference>
<dbReference type="SUPFAM" id="SSF57180">
    <property type="entry name" value="Cellulose-binding domain"/>
    <property type="match status" value="1"/>
</dbReference>
<feature type="region of interest" description="Disordered" evidence="2">
    <location>
        <begin position="85"/>
        <end position="115"/>
    </location>
</feature>
<feature type="domain" description="CBM1" evidence="3">
    <location>
        <begin position="42"/>
        <end position="78"/>
    </location>
</feature>
<comment type="caution">
    <text evidence="4">The sequence shown here is derived from an EMBL/GenBank/DDBJ whole genome shotgun (WGS) entry which is preliminary data.</text>
</comment>
<dbReference type="GO" id="GO:0005576">
    <property type="term" value="C:extracellular region"/>
    <property type="evidence" value="ECO:0007669"/>
    <property type="project" value="InterPro"/>
</dbReference>
<keyword evidence="1" id="KW-0732">Signal</keyword>
<evidence type="ECO:0000313" key="4">
    <source>
        <dbReference type="EMBL" id="KAJ7628419.1"/>
    </source>
</evidence>
<dbReference type="EMBL" id="JARKIF010000010">
    <property type="protein sequence ID" value="KAJ7628419.1"/>
    <property type="molecule type" value="Genomic_DNA"/>
</dbReference>
<dbReference type="GO" id="GO:0005975">
    <property type="term" value="P:carbohydrate metabolic process"/>
    <property type="evidence" value="ECO:0007669"/>
    <property type="project" value="InterPro"/>
</dbReference>
<gene>
    <name evidence="4" type="ORF">FB45DRAFT_918251</name>
</gene>
<evidence type="ECO:0000256" key="2">
    <source>
        <dbReference type="SAM" id="MobiDB-lite"/>
    </source>
</evidence>
<proteinExistence type="predicted"/>
<dbReference type="AlphaFoldDB" id="A0AAD7FM73"/>
<evidence type="ECO:0000259" key="3">
    <source>
        <dbReference type="PROSITE" id="PS51164"/>
    </source>
</evidence>